<dbReference type="InterPro" id="IPR036736">
    <property type="entry name" value="ACP-like_sf"/>
</dbReference>
<dbReference type="InterPro" id="IPR009081">
    <property type="entry name" value="PP-bd_ACP"/>
</dbReference>
<sequence>MNHSYQQILETLTGQIRTLAEEDVTIGEDTDLLSHAGLDSVNVMDLVMQIEDEFDVVVPVNALADIRTPGQLAALIQTLEEDA</sequence>
<organism evidence="4">
    <name type="scientific">uncultured organism</name>
    <dbReference type="NCBI Taxonomy" id="155900"/>
    <lineage>
        <taxon>unclassified sequences</taxon>
        <taxon>environmental samples</taxon>
    </lineage>
</organism>
<evidence type="ECO:0000313" key="4">
    <source>
        <dbReference type="EMBL" id="QEA05937.1"/>
    </source>
</evidence>
<evidence type="ECO:0000256" key="2">
    <source>
        <dbReference type="ARBA" id="ARBA00022553"/>
    </source>
</evidence>
<evidence type="ECO:0000256" key="1">
    <source>
        <dbReference type="ARBA" id="ARBA00022450"/>
    </source>
</evidence>
<reference evidence="4" key="1">
    <citation type="submission" date="2019-06" db="EMBL/GenBank/DDBJ databases">
        <authorList>
            <person name="Murdoch R.W."/>
            <person name="Fathepure B."/>
        </authorList>
    </citation>
    <scope>NUCLEOTIDE SEQUENCE</scope>
</reference>
<dbReference type="PROSITE" id="PS50075">
    <property type="entry name" value="CARRIER"/>
    <property type="match status" value="1"/>
</dbReference>
<keyword evidence="1" id="KW-0596">Phosphopantetheine</keyword>
<dbReference type="AlphaFoldDB" id="A0A5B8RGW3"/>
<gene>
    <name evidence="4" type="primary">acpP_2</name>
    <name evidence="4" type="ORF">KBTEX_02266</name>
</gene>
<name>A0A5B8RGW3_9ZZZZ</name>
<accession>A0A5B8RGW3</accession>
<dbReference type="Gene3D" id="1.10.1200.10">
    <property type="entry name" value="ACP-like"/>
    <property type="match status" value="1"/>
</dbReference>
<feature type="domain" description="Carrier" evidence="3">
    <location>
        <begin position="3"/>
        <end position="80"/>
    </location>
</feature>
<evidence type="ECO:0000259" key="3">
    <source>
        <dbReference type="PROSITE" id="PS50075"/>
    </source>
</evidence>
<protein>
    <submittedName>
        <fullName evidence="4">Acyl carrier protein</fullName>
    </submittedName>
</protein>
<dbReference type="PROSITE" id="PS00012">
    <property type="entry name" value="PHOSPHOPANTETHEINE"/>
    <property type="match status" value="1"/>
</dbReference>
<keyword evidence="2" id="KW-0597">Phosphoprotein</keyword>
<proteinExistence type="predicted"/>
<dbReference type="EMBL" id="MN079117">
    <property type="protein sequence ID" value="QEA05937.1"/>
    <property type="molecule type" value="Genomic_DNA"/>
</dbReference>
<dbReference type="InterPro" id="IPR006162">
    <property type="entry name" value="Ppantetheine_attach_site"/>
</dbReference>
<dbReference type="SUPFAM" id="SSF47336">
    <property type="entry name" value="ACP-like"/>
    <property type="match status" value="1"/>
</dbReference>
<dbReference type="Pfam" id="PF00550">
    <property type="entry name" value="PP-binding"/>
    <property type="match status" value="1"/>
</dbReference>